<dbReference type="InterPro" id="IPR022907">
    <property type="entry name" value="VapC_family"/>
</dbReference>
<evidence type="ECO:0000259" key="9">
    <source>
        <dbReference type="Pfam" id="PF01850"/>
    </source>
</evidence>
<organism evidence="10 11">
    <name type="scientific">Sphingomonas populi</name>
    <dbReference type="NCBI Taxonomy" id="2484750"/>
    <lineage>
        <taxon>Bacteria</taxon>
        <taxon>Pseudomonadati</taxon>
        <taxon>Pseudomonadota</taxon>
        <taxon>Alphaproteobacteria</taxon>
        <taxon>Sphingomonadales</taxon>
        <taxon>Sphingomonadaceae</taxon>
        <taxon>Sphingomonas</taxon>
    </lineage>
</organism>
<evidence type="ECO:0000313" key="10">
    <source>
        <dbReference type="EMBL" id="RZF64615.1"/>
    </source>
</evidence>
<reference evidence="10 11" key="1">
    <citation type="submission" date="2019-02" db="EMBL/GenBank/DDBJ databases">
        <authorList>
            <person name="Li Y."/>
        </authorList>
    </citation>
    <scope>NUCLEOTIDE SEQUENCE [LARGE SCALE GENOMIC DNA]</scope>
    <source>
        <strain evidence="10 11">3-7</strain>
    </source>
</reference>
<comment type="function">
    <text evidence="8">Toxic component of a toxin-antitoxin (TA) system. An RNase.</text>
</comment>
<dbReference type="HAMAP" id="MF_00265">
    <property type="entry name" value="VapC_Nob1"/>
    <property type="match status" value="1"/>
</dbReference>
<evidence type="ECO:0000256" key="2">
    <source>
        <dbReference type="ARBA" id="ARBA00022649"/>
    </source>
</evidence>
<sequence>MAVDTSVLICLLREEPETPRFLAILLRETGHLCISAANYVEAGIVIDSNRDDGLSARLDRLIDHFAIDIVAVTHDHARIARQAYRHFGKGYHAAALNYGDCFAYALARSEAAPLLYKGNDFAQTDIAAAA</sequence>
<dbReference type="PANTHER" id="PTHR33653">
    <property type="entry name" value="RIBONUCLEASE VAPC2"/>
    <property type="match status" value="1"/>
</dbReference>
<comment type="similarity">
    <text evidence="7 8">Belongs to the PINc/VapC protein family.</text>
</comment>
<evidence type="ECO:0000256" key="7">
    <source>
        <dbReference type="ARBA" id="ARBA00038093"/>
    </source>
</evidence>
<dbReference type="PANTHER" id="PTHR33653:SF1">
    <property type="entry name" value="RIBONUCLEASE VAPC2"/>
    <property type="match status" value="1"/>
</dbReference>
<evidence type="ECO:0000256" key="6">
    <source>
        <dbReference type="ARBA" id="ARBA00022842"/>
    </source>
</evidence>
<feature type="binding site" evidence="8">
    <location>
        <position position="100"/>
    </location>
    <ligand>
        <name>Mg(2+)</name>
        <dbReference type="ChEBI" id="CHEBI:18420"/>
    </ligand>
</feature>
<gene>
    <name evidence="8" type="primary">vapC</name>
    <name evidence="10" type="ORF">EWE75_10290</name>
</gene>
<dbReference type="GO" id="GO:0016787">
    <property type="term" value="F:hydrolase activity"/>
    <property type="evidence" value="ECO:0007669"/>
    <property type="project" value="UniProtKB-KW"/>
</dbReference>
<dbReference type="SUPFAM" id="SSF88723">
    <property type="entry name" value="PIN domain-like"/>
    <property type="match status" value="1"/>
</dbReference>
<feature type="domain" description="PIN" evidence="9">
    <location>
        <begin position="2"/>
        <end position="125"/>
    </location>
</feature>
<dbReference type="EC" id="3.1.-.-" evidence="8"/>
<name>A0A4Q6XX03_9SPHN</name>
<keyword evidence="2 8" id="KW-1277">Toxin-antitoxin system</keyword>
<feature type="binding site" evidence="8">
    <location>
        <position position="4"/>
    </location>
    <ligand>
        <name>Mg(2+)</name>
        <dbReference type="ChEBI" id="CHEBI:18420"/>
    </ligand>
</feature>
<dbReference type="GO" id="GO:0090729">
    <property type="term" value="F:toxin activity"/>
    <property type="evidence" value="ECO:0007669"/>
    <property type="project" value="UniProtKB-KW"/>
</dbReference>
<dbReference type="InterPro" id="IPR050556">
    <property type="entry name" value="Type_II_TA_system_RNase"/>
</dbReference>
<dbReference type="Proteomes" id="UP000292085">
    <property type="component" value="Unassembled WGS sequence"/>
</dbReference>
<dbReference type="OrthoDB" id="32625at2"/>
<evidence type="ECO:0000256" key="3">
    <source>
        <dbReference type="ARBA" id="ARBA00022722"/>
    </source>
</evidence>
<dbReference type="CDD" id="cd09871">
    <property type="entry name" value="PIN_MtVapC28-VapC30-like"/>
    <property type="match status" value="1"/>
</dbReference>
<evidence type="ECO:0000256" key="4">
    <source>
        <dbReference type="ARBA" id="ARBA00022723"/>
    </source>
</evidence>
<comment type="caution">
    <text evidence="10">The sequence shown here is derived from an EMBL/GenBank/DDBJ whole genome shotgun (WGS) entry which is preliminary data.</text>
</comment>
<evidence type="ECO:0000313" key="11">
    <source>
        <dbReference type="Proteomes" id="UP000292085"/>
    </source>
</evidence>
<dbReference type="GO" id="GO:0000287">
    <property type="term" value="F:magnesium ion binding"/>
    <property type="evidence" value="ECO:0007669"/>
    <property type="project" value="UniProtKB-UniRule"/>
</dbReference>
<protein>
    <recommendedName>
        <fullName evidence="8">Ribonuclease VapC</fullName>
        <shortName evidence="8">RNase VapC</shortName>
        <ecNumber evidence="8">3.1.-.-</ecNumber>
    </recommendedName>
    <alternativeName>
        <fullName evidence="8">Toxin VapC</fullName>
    </alternativeName>
</protein>
<comment type="cofactor">
    <cofactor evidence="1 8">
        <name>Mg(2+)</name>
        <dbReference type="ChEBI" id="CHEBI:18420"/>
    </cofactor>
</comment>
<dbReference type="AlphaFoldDB" id="A0A4Q6XX03"/>
<dbReference type="Pfam" id="PF01850">
    <property type="entry name" value="PIN"/>
    <property type="match status" value="1"/>
</dbReference>
<keyword evidence="3 8" id="KW-0540">Nuclease</keyword>
<proteinExistence type="inferred from homology"/>
<keyword evidence="5 8" id="KW-0378">Hydrolase</keyword>
<accession>A0A4Q6XX03</accession>
<dbReference type="EMBL" id="SGIS01000013">
    <property type="protein sequence ID" value="RZF64615.1"/>
    <property type="molecule type" value="Genomic_DNA"/>
</dbReference>
<dbReference type="InterPro" id="IPR002716">
    <property type="entry name" value="PIN_dom"/>
</dbReference>
<dbReference type="InterPro" id="IPR029060">
    <property type="entry name" value="PIN-like_dom_sf"/>
</dbReference>
<evidence type="ECO:0000256" key="8">
    <source>
        <dbReference type="HAMAP-Rule" id="MF_00265"/>
    </source>
</evidence>
<evidence type="ECO:0000256" key="1">
    <source>
        <dbReference type="ARBA" id="ARBA00001946"/>
    </source>
</evidence>
<keyword evidence="8" id="KW-0800">Toxin</keyword>
<evidence type="ECO:0000256" key="5">
    <source>
        <dbReference type="ARBA" id="ARBA00022801"/>
    </source>
</evidence>
<keyword evidence="11" id="KW-1185">Reference proteome</keyword>
<keyword evidence="6 8" id="KW-0460">Magnesium</keyword>
<keyword evidence="4 8" id="KW-0479">Metal-binding</keyword>
<dbReference type="Gene3D" id="3.40.50.1010">
    <property type="entry name" value="5'-nuclease"/>
    <property type="match status" value="1"/>
</dbReference>
<dbReference type="GO" id="GO:0004540">
    <property type="term" value="F:RNA nuclease activity"/>
    <property type="evidence" value="ECO:0007669"/>
    <property type="project" value="InterPro"/>
</dbReference>